<gene>
    <name evidence="2" type="ORF">EC973_006171</name>
</gene>
<evidence type="ECO:0000259" key="1">
    <source>
        <dbReference type="PROSITE" id="PS51704"/>
    </source>
</evidence>
<protein>
    <recommendedName>
        <fullName evidence="1">GP-PDE domain-containing protein</fullName>
    </recommendedName>
</protein>
<evidence type="ECO:0000313" key="3">
    <source>
        <dbReference type="Proteomes" id="UP000605846"/>
    </source>
</evidence>
<dbReference type="PANTHER" id="PTHR43805">
    <property type="entry name" value="GLYCEROPHOSPHORYL DIESTER PHOSPHODIESTERASE"/>
    <property type="match status" value="1"/>
</dbReference>
<name>A0A8H7ERS3_9FUNG</name>
<keyword evidence="3" id="KW-1185">Reference proteome</keyword>
<dbReference type="GO" id="GO:0006629">
    <property type="term" value="P:lipid metabolic process"/>
    <property type="evidence" value="ECO:0007669"/>
    <property type="project" value="InterPro"/>
</dbReference>
<dbReference type="PANTHER" id="PTHR43805:SF1">
    <property type="entry name" value="GP-PDE DOMAIN-CONTAINING PROTEIN"/>
    <property type="match status" value="1"/>
</dbReference>
<dbReference type="OrthoDB" id="1470350at2759"/>
<dbReference type="GO" id="GO:0008081">
    <property type="term" value="F:phosphoric diester hydrolase activity"/>
    <property type="evidence" value="ECO:0007669"/>
    <property type="project" value="InterPro"/>
</dbReference>
<dbReference type="InterPro" id="IPR017946">
    <property type="entry name" value="PLC-like_Pdiesterase_TIM-brl"/>
</dbReference>
<dbReference type="Pfam" id="PF03009">
    <property type="entry name" value="GDPD"/>
    <property type="match status" value="1"/>
</dbReference>
<organism evidence="2 3">
    <name type="scientific">Apophysomyces ossiformis</name>
    <dbReference type="NCBI Taxonomy" id="679940"/>
    <lineage>
        <taxon>Eukaryota</taxon>
        <taxon>Fungi</taxon>
        <taxon>Fungi incertae sedis</taxon>
        <taxon>Mucoromycota</taxon>
        <taxon>Mucoromycotina</taxon>
        <taxon>Mucoromycetes</taxon>
        <taxon>Mucorales</taxon>
        <taxon>Mucorineae</taxon>
        <taxon>Mucoraceae</taxon>
        <taxon>Apophysomyces</taxon>
    </lineage>
</organism>
<dbReference type="Gene3D" id="3.20.20.190">
    <property type="entry name" value="Phosphatidylinositol (PI) phosphodiesterase"/>
    <property type="match status" value="1"/>
</dbReference>
<dbReference type="InterPro" id="IPR030395">
    <property type="entry name" value="GP_PDE_dom"/>
</dbReference>
<dbReference type="AlphaFoldDB" id="A0A8H7ERS3"/>
<proteinExistence type="predicted"/>
<sequence>MTISNSPVGKVSVPDVVAHRGFSARYPENTMQAYRKAVEAGTTGLEGDIRLTKDGEVIMMHDLTLDRTTTGSGPIKDHNWHGDIENLVTKKGQQPVPRFIEVLELLISNEVDDNMYMVVDIKFDNPLKILDALHELFQHESIQPHIPTLKKRLIIGIWDSTFLARSKELFEGFRFCFIGLSLEAARTNYLYSCDAVSLHFAILASSEGQAYIKEAHALQKRVFCWTINKVEQMETCVAWGVDAVIGDNIPLLLEHVHENIKHLTYEEFAMFVKSCKYPGILGRLHYRITQFIMQCVSSLYIGA</sequence>
<dbReference type="Proteomes" id="UP000605846">
    <property type="component" value="Unassembled WGS sequence"/>
</dbReference>
<feature type="domain" description="GP-PDE" evidence="1">
    <location>
        <begin position="14"/>
        <end position="256"/>
    </location>
</feature>
<evidence type="ECO:0000313" key="2">
    <source>
        <dbReference type="EMBL" id="KAF7728363.1"/>
    </source>
</evidence>
<dbReference type="EMBL" id="JABAYA010000038">
    <property type="protein sequence ID" value="KAF7728363.1"/>
    <property type="molecule type" value="Genomic_DNA"/>
</dbReference>
<dbReference type="SUPFAM" id="SSF51695">
    <property type="entry name" value="PLC-like phosphodiesterases"/>
    <property type="match status" value="1"/>
</dbReference>
<comment type="caution">
    <text evidence="2">The sequence shown here is derived from an EMBL/GenBank/DDBJ whole genome shotgun (WGS) entry which is preliminary data.</text>
</comment>
<reference evidence="2" key="1">
    <citation type="submission" date="2020-01" db="EMBL/GenBank/DDBJ databases">
        <title>Genome Sequencing of Three Apophysomyces-Like Fungal Strains Confirms a Novel Fungal Genus in the Mucoromycota with divergent Burkholderia-like Endosymbiotic Bacteria.</title>
        <authorList>
            <person name="Stajich J.E."/>
            <person name="Macias A.M."/>
            <person name="Carter-House D."/>
            <person name="Lovett B."/>
            <person name="Kasson L.R."/>
            <person name="Berry K."/>
            <person name="Grigoriev I."/>
            <person name="Chang Y."/>
            <person name="Spatafora J."/>
            <person name="Kasson M.T."/>
        </authorList>
    </citation>
    <scope>NUCLEOTIDE SEQUENCE</scope>
    <source>
        <strain evidence="2">NRRL A-21654</strain>
    </source>
</reference>
<accession>A0A8H7ERS3</accession>
<dbReference type="PROSITE" id="PS51704">
    <property type="entry name" value="GP_PDE"/>
    <property type="match status" value="1"/>
</dbReference>